<evidence type="ECO:0000259" key="2">
    <source>
        <dbReference type="PROSITE" id="PS50887"/>
    </source>
</evidence>
<dbReference type="InterPro" id="IPR035919">
    <property type="entry name" value="EAL_sf"/>
</dbReference>
<dbReference type="SUPFAM" id="SSF55073">
    <property type="entry name" value="Nucleotide cyclase"/>
    <property type="match status" value="1"/>
</dbReference>
<dbReference type="PANTHER" id="PTHR44757:SF4">
    <property type="entry name" value="DIGUANYLATE CYCLASE DGCE-RELATED"/>
    <property type="match status" value="1"/>
</dbReference>
<dbReference type="InterPro" id="IPR013767">
    <property type="entry name" value="PAS_fold"/>
</dbReference>
<proteinExistence type="predicted"/>
<dbReference type="RefSeq" id="WP_107790475.1">
    <property type="nucleotide sequence ID" value="NZ_CAJNAP010000055.1"/>
</dbReference>
<accession>A0A8H8Z1Y7</accession>
<dbReference type="PANTHER" id="PTHR44757">
    <property type="entry name" value="DIGUANYLATE CYCLASE DGCP"/>
    <property type="match status" value="1"/>
</dbReference>
<dbReference type="GO" id="GO:0003824">
    <property type="term" value="F:catalytic activity"/>
    <property type="evidence" value="ECO:0007669"/>
    <property type="project" value="UniProtKB-ARBA"/>
</dbReference>
<dbReference type="SMART" id="SM00091">
    <property type="entry name" value="PAS"/>
    <property type="match status" value="2"/>
</dbReference>
<dbReference type="PROSITE" id="PS50883">
    <property type="entry name" value="EAL"/>
    <property type="match status" value="1"/>
</dbReference>
<dbReference type="Pfam" id="PF00563">
    <property type="entry name" value="EAL"/>
    <property type="match status" value="1"/>
</dbReference>
<dbReference type="Pfam" id="PF08448">
    <property type="entry name" value="PAS_4"/>
    <property type="match status" value="1"/>
</dbReference>
<name>A0A8H8Z1Y7_9PROT</name>
<dbReference type="Gene3D" id="3.20.20.450">
    <property type="entry name" value="EAL domain"/>
    <property type="match status" value="1"/>
</dbReference>
<dbReference type="Gene3D" id="3.30.70.270">
    <property type="match status" value="1"/>
</dbReference>
<dbReference type="EMBL" id="CAJNAP010000055">
    <property type="protein sequence ID" value="CAE6518487.1"/>
    <property type="molecule type" value="Genomic_DNA"/>
</dbReference>
<dbReference type="Pfam" id="PF00989">
    <property type="entry name" value="PAS"/>
    <property type="match status" value="1"/>
</dbReference>
<evidence type="ECO:0000313" key="4">
    <source>
        <dbReference type="Proteomes" id="UP000601736"/>
    </source>
</evidence>
<dbReference type="CDD" id="cd01949">
    <property type="entry name" value="GGDEF"/>
    <property type="match status" value="1"/>
</dbReference>
<feature type="domain" description="GGDEF" evidence="2">
    <location>
        <begin position="326"/>
        <end position="459"/>
    </location>
</feature>
<dbReference type="Gene3D" id="3.30.450.20">
    <property type="entry name" value="PAS domain"/>
    <property type="match status" value="2"/>
</dbReference>
<dbReference type="PROSITE" id="PS50887">
    <property type="entry name" value="GGDEF"/>
    <property type="match status" value="1"/>
</dbReference>
<feature type="domain" description="EAL" evidence="1">
    <location>
        <begin position="470"/>
        <end position="721"/>
    </location>
</feature>
<dbReference type="GO" id="GO:0006355">
    <property type="term" value="P:regulation of DNA-templated transcription"/>
    <property type="evidence" value="ECO:0007669"/>
    <property type="project" value="InterPro"/>
</dbReference>
<dbReference type="SMART" id="SM00052">
    <property type="entry name" value="EAL"/>
    <property type="match status" value="1"/>
</dbReference>
<dbReference type="Pfam" id="PF00990">
    <property type="entry name" value="GGDEF"/>
    <property type="match status" value="1"/>
</dbReference>
<evidence type="ECO:0000313" key="3">
    <source>
        <dbReference type="EMBL" id="CAE6518487.1"/>
    </source>
</evidence>
<dbReference type="FunFam" id="3.30.70.270:FF:000001">
    <property type="entry name" value="Diguanylate cyclase domain protein"/>
    <property type="match status" value="1"/>
</dbReference>
<dbReference type="CDD" id="cd01948">
    <property type="entry name" value="EAL"/>
    <property type="match status" value="1"/>
</dbReference>
<dbReference type="InterPro" id="IPR001633">
    <property type="entry name" value="EAL_dom"/>
</dbReference>
<dbReference type="InterPro" id="IPR043128">
    <property type="entry name" value="Rev_trsase/Diguanyl_cyclase"/>
</dbReference>
<dbReference type="InterPro" id="IPR029787">
    <property type="entry name" value="Nucleotide_cyclase"/>
</dbReference>
<gene>
    <name evidence="3" type="ORF">NMYAN_90018</name>
</gene>
<dbReference type="InterPro" id="IPR052155">
    <property type="entry name" value="Biofilm_reg_signaling"/>
</dbReference>
<dbReference type="SUPFAM" id="SSF141868">
    <property type="entry name" value="EAL domain-like"/>
    <property type="match status" value="1"/>
</dbReference>
<protein>
    <submittedName>
        <fullName evidence="3">Diguanylate cyclase/phosphodiesterase</fullName>
    </submittedName>
</protein>
<dbReference type="SMART" id="SM00267">
    <property type="entry name" value="GGDEF"/>
    <property type="match status" value="1"/>
</dbReference>
<dbReference type="InterPro" id="IPR000014">
    <property type="entry name" value="PAS"/>
</dbReference>
<comment type="caution">
    <text evidence="3">The sequence shown here is derived from an EMBL/GenBank/DDBJ whole genome shotgun (WGS) entry which is preliminary data.</text>
</comment>
<dbReference type="InterPro" id="IPR013656">
    <property type="entry name" value="PAS_4"/>
</dbReference>
<dbReference type="Proteomes" id="UP000601736">
    <property type="component" value="Unassembled WGS sequence"/>
</dbReference>
<organism evidence="3 4">
    <name type="scientific">Nitrosomonas nitrosa</name>
    <dbReference type="NCBI Taxonomy" id="52442"/>
    <lineage>
        <taxon>Bacteria</taxon>
        <taxon>Pseudomonadati</taxon>
        <taxon>Pseudomonadota</taxon>
        <taxon>Betaproteobacteria</taxon>
        <taxon>Nitrosomonadales</taxon>
        <taxon>Nitrosomonadaceae</taxon>
        <taxon>Nitrosomonas</taxon>
    </lineage>
</organism>
<dbReference type="SUPFAM" id="SSF55785">
    <property type="entry name" value="PYP-like sensor domain (PAS domain)"/>
    <property type="match status" value="2"/>
</dbReference>
<dbReference type="AlphaFoldDB" id="A0A8H8Z1Y7"/>
<dbReference type="InterPro" id="IPR035965">
    <property type="entry name" value="PAS-like_dom_sf"/>
</dbReference>
<reference evidence="3" key="1">
    <citation type="submission" date="2021-02" db="EMBL/GenBank/DDBJ databases">
        <authorList>
            <person name="Han P."/>
        </authorList>
    </citation>
    <scope>NUCLEOTIDE SEQUENCE</scope>
    <source>
        <strain evidence="3">Nitrosomonas nitrosa 18-3D</strain>
    </source>
</reference>
<evidence type="ECO:0000259" key="1">
    <source>
        <dbReference type="PROSITE" id="PS50883"/>
    </source>
</evidence>
<sequence length="721" mass="82379">MSHITEAEYKNIFHSSPNPYVLFTPDLIVADINEAHLQLTDTRREDVIGKYLFDAFPTPQQEIADLLQSSFDRVKKFKVEDTIHLLRYPIRYSNKDGKGWKDRYWIVKNKPILNQDGCVVFILNNPTEVTHLISSGDIDPSWINNSDFMRNANIVREISKVENEHRKMRALMEQAPGFVSILRGPDFVFELANKAYYQLIGHRDILGKPVREALPEIEGQGYFELLEQVYRTGEPYIGRAKRIHMQQEPDSDLAELYLDFIYQPIFEDDGSVSGIFVQGHDVTDAHNLSRKLSYQASHDSLTGLFNRREFELRVENAIKEMLVIPNVLSLLFLDLDHFKNINDVCGHRAGDEFLRMISMVLSSRLRATDTLARLGGDEFGLLLKGCPEHVAMNIAQDLRQAVSEVEFVWQNRRFSGSVSIGVFSFNDISITITDALSVADAACFLAKEKGRNRVQVNRKEDDELINRRQEIDWIRDLTEALKGNTIELYCQKIQALEHPAKYPNRYEILIRLKNNDGDMIPPMAFIPAAERYGLMPAIDRYVIEKTFLHIATTFKDHTSLLSISVNLSGASLNDDTFPEFIRNIINVTGIDPTQICFEITETTAVANLAKTSNIIRDLRKLGFRFALDDFGSGMSSFEYLKHLPIDYLKIDGAFIRQIQFNQFDAAIVDAIVRIANAMHIETVAEYVENESMWPLLIKIGVNYGQGYSIHQPTPLKTLKPE</sequence>
<dbReference type="InterPro" id="IPR000160">
    <property type="entry name" value="GGDEF_dom"/>
</dbReference>
<dbReference type="NCBIfam" id="TIGR00254">
    <property type="entry name" value="GGDEF"/>
    <property type="match status" value="1"/>
</dbReference>